<dbReference type="GO" id="GO:0051537">
    <property type="term" value="F:2 iron, 2 sulfur cluster binding"/>
    <property type="evidence" value="ECO:0007669"/>
    <property type="project" value="TreeGrafter"/>
</dbReference>
<dbReference type="PANTHER" id="PTHR10072">
    <property type="entry name" value="IRON-SULFUR CLUSTER ASSEMBLY PROTEIN"/>
    <property type="match status" value="1"/>
</dbReference>
<evidence type="ECO:0000313" key="1">
    <source>
        <dbReference type="EMBL" id="GAV77977.1"/>
    </source>
</evidence>
<feature type="non-terminal residue" evidence="1">
    <location>
        <position position="1"/>
    </location>
</feature>
<keyword evidence="2" id="KW-1185">Reference proteome</keyword>
<gene>
    <name evidence="1" type="ORF">CFOL_v3_21445</name>
</gene>
<sequence length="117" mass="12973">RRQTVTLINIEAYRIRQLLQKCQPFLKLNVKARDCNGLSYILNYANTSLLNKRSSLSTGEKVDLGKLLALEVEEVNSVVLEDRLVSEFIYIIPNSKGQCGCGESFMTTTSSGAAKQG</sequence>
<dbReference type="EMBL" id="BDDD01001723">
    <property type="protein sequence ID" value="GAV77977.1"/>
    <property type="molecule type" value="Genomic_DNA"/>
</dbReference>
<name>A0A1Q3CCN2_CEPFO</name>
<accession>A0A1Q3CCN2</accession>
<dbReference type="InterPro" id="IPR050322">
    <property type="entry name" value="Fe-S_cluster_asmbl/transfer"/>
</dbReference>
<dbReference type="AlphaFoldDB" id="A0A1Q3CCN2"/>
<dbReference type="Proteomes" id="UP000187406">
    <property type="component" value="Unassembled WGS sequence"/>
</dbReference>
<comment type="caution">
    <text evidence="1">The sequence shown here is derived from an EMBL/GenBank/DDBJ whole genome shotgun (WGS) entry which is preliminary data.</text>
</comment>
<dbReference type="OrthoDB" id="333486at2759"/>
<dbReference type="STRING" id="3775.A0A1Q3CCN2"/>
<reference evidence="2" key="1">
    <citation type="submission" date="2016-04" db="EMBL/GenBank/DDBJ databases">
        <title>Cephalotus genome sequencing.</title>
        <authorList>
            <person name="Fukushima K."/>
            <person name="Hasebe M."/>
            <person name="Fang X."/>
        </authorList>
    </citation>
    <scope>NUCLEOTIDE SEQUENCE [LARGE SCALE GENOMIC DNA]</scope>
    <source>
        <strain evidence="2">cv. St1</strain>
    </source>
</reference>
<feature type="non-terminal residue" evidence="1">
    <location>
        <position position="117"/>
    </location>
</feature>
<dbReference type="GO" id="GO:0016226">
    <property type="term" value="P:iron-sulfur cluster assembly"/>
    <property type="evidence" value="ECO:0007669"/>
    <property type="project" value="TreeGrafter"/>
</dbReference>
<evidence type="ECO:0008006" key="3">
    <source>
        <dbReference type="Google" id="ProtNLM"/>
    </source>
</evidence>
<organism evidence="1 2">
    <name type="scientific">Cephalotus follicularis</name>
    <name type="common">Albany pitcher plant</name>
    <dbReference type="NCBI Taxonomy" id="3775"/>
    <lineage>
        <taxon>Eukaryota</taxon>
        <taxon>Viridiplantae</taxon>
        <taxon>Streptophyta</taxon>
        <taxon>Embryophyta</taxon>
        <taxon>Tracheophyta</taxon>
        <taxon>Spermatophyta</taxon>
        <taxon>Magnoliopsida</taxon>
        <taxon>eudicotyledons</taxon>
        <taxon>Gunneridae</taxon>
        <taxon>Pentapetalae</taxon>
        <taxon>rosids</taxon>
        <taxon>fabids</taxon>
        <taxon>Oxalidales</taxon>
        <taxon>Cephalotaceae</taxon>
        <taxon>Cephalotus</taxon>
    </lineage>
</organism>
<dbReference type="PANTHER" id="PTHR10072:SF41">
    <property type="entry name" value="IRON-SULFUR CLUSTER ASSEMBLY 1 HOMOLOG, MITOCHONDRIAL"/>
    <property type="match status" value="1"/>
</dbReference>
<evidence type="ECO:0000313" key="2">
    <source>
        <dbReference type="Proteomes" id="UP000187406"/>
    </source>
</evidence>
<dbReference type="InParanoid" id="A0A1Q3CCN2"/>
<dbReference type="InterPro" id="IPR035903">
    <property type="entry name" value="HesB-like_dom_sf"/>
</dbReference>
<dbReference type="GO" id="GO:0005739">
    <property type="term" value="C:mitochondrion"/>
    <property type="evidence" value="ECO:0007669"/>
    <property type="project" value="TreeGrafter"/>
</dbReference>
<dbReference type="Gene3D" id="2.60.300.12">
    <property type="entry name" value="HesB-like domain"/>
    <property type="match status" value="1"/>
</dbReference>
<proteinExistence type="predicted"/>
<protein>
    <recommendedName>
        <fullName evidence="3">FeS cluster biogenesis domain-containing protein</fullName>
    </recommendedName>
</protein>